<dbReference type="GO" id="GO:0032217">
    <property type="term" value="F:riboflavin transmembrane transporter activity"/>
    <property type="evidence" value="ECO:0007669"/>
    <property type="project" value="UniProtKB-UniRule"/>
</dbReference>
<organism evidence="10 11">
    <name type="scientific">Bilifractor porci</name>
    <dbReference type="NCBI Taxonomy" id="2606636"/>
    <lineage>
        <taxon>Bacteria</taxon>
        <taxon>Bacillati</taxon>
        <taxon>Bacillota</taxon>
        <taxon>Clostridia</taxon>
        <taxon>Lachnospirales</taxon>
        <taxon>Lachnospiraceae</taxon>
        <taxon>Bilifractor</taxon>
    </lineage>
</organism>
<dbReference type="PANTHER" id="PTHR38438">
    <property type="entry name" value="RIBOFLAVIN TRANSPORTER RIBU"/>
    <property type="match status" value="1"/>
</dbReference>
<evidence type="ECO:0000256" key="4">
    <source>
        <dbReference type="ARBA" id="ARBA00022475"/>
    </source>
</evidence>
<evidence type="ECO:0000256" key="2">
    <source>
        <dbReference type="ARBA" id="ARBA00005540"/>
    </source>
</evidence>
<name>A0A7X2P8E1_9FIRM</name>
<dbReference type="InterPro" id="IPR024529">
    <property type="entry name" value="ECF_trnsprt_substrate-spec"/>
</dbReference>
<comment type="similarity">
    <text evidence="2 8">Belongs to the prokaryotic riboflavin transporter (P-RFT) (TC 2.A.87) family.</text>
</comment>
<keyword evidence="3 8" id="KW-0813">Transport</keyword>
<keyword evidence="11" id="KW-1185">Reference proteome</keyword>
<evidence type="ECO:0000256" key="9">
    <source>
        <dbReference type="SAM" id="Phobius"/>
    </source>
</evidence>
<evidence type="ECO:0000313" key="11">
    <source>
        <dbReference type="Proteomes" id="UP000466864"/>
    </source>
</evidence>
<comment type="subcellular location">
    <subcellularLocation>
        <location evidence="1">Cell membrane</location>
        <topology evidence="1">Multi-pass membrane protein</topology>
    </subcellularLocation>
</comment>
<dbReference type="Gene3D" id="1.10.1760.20">
    <property type="match status" value="1"/>
</dbReference>
<dbReference type="GO" id="GO:0005886">
    <property type="term" value="C:plasma membrane"/>
    <property type="evidence" value="ECO:0007669"/>
    <property type="project" value="UniProtKB-SubCell"/>
</dbReference>
<dbReference type="PIRSF" id="PIRSF037778">
    <property type="entry name" value="UCP037778_transp_RibU"/>
    <property type="match status" value="1"/>
</dbReference>
<feature type="transmembrane region" description="Helical" evidence="9">
    <location>
        <begin position="23"/>
        <end position="43"/>
    </location>
</feature>
<protein>
    <recommendedName>
        <fullName evidence="8">Riboflavin transporter</fullName>
    </recommendedName>
</protein>
<keyword evidence="7 8" id="KW-0472">Membrane</keyword>
<feature type="transmembrane region" description="Helical" evidence="9">
    <location>
        <begin position="101"/>
        <end position="117"/>
    </location>
</feature>
<keyword evidence="6 9" id="KW-1133">Transmembrane helix</keyword>
<evidence type="ECO:0000256" key="5">
    <source>
        <dbReference type="ARBA" id="ARBA00022692"/>
    </source>
</evidence>
<accession>A0A7X2P8E1</accession>
<feature type="transmembrane region" description="Helical" evidence="9">
    <location>
        <begin position="174"/>
        <end position="201"/>
    </location>
</feature>
<gene>
    <name evidence="10" type="ORF">FYJ60_07340</name>
</gene>
<reference evidence="10 11" key="1">
    <citation type="submission" date="2019-08" db="EMBL/GenBank/DDBJ databases">
        <title>In-depth cultivation of the pig gut microbiome towards novel bacterial diversity and tailored functional studies.</title>
        <authorList>
            <person name="Wylensek D."/>
            <person name="Hitch T.C.A."/>
            <person name="Clavel T."/>
        </authorList>
    </citation>
    <scope>NUCLEOTIDE SEQUENCE [LARGE SCALE GENOMIC DNA]</scope>
    <source>
        <strain evidence="10 11">Oil+RF-744-WCA-WT-13</strain>
    </source>
</reference>
<sequence length="212" mass="23120">MEAVTTNERVTERKASRTGRNAGIHYIAVTGVLTAVAVILQLLEIPVPFMPTFIKFDFSDLPAILGAFSMGPVCGILIEFLKNLIHVLFSGSFGVGELSNFMLGAVFAGVAGFIYKFRKTKKTAIAASVAGAAAMALISLPSNFFIVYPVYYNFMPEETILAAYQAIIPSMKSVLQSLICFNLPFTFLKGMIDVVVCFLIYKPLSPILKGRR</sequence>
<evidence type="ECO:0000256" key="3">
    <source>
        <dbReference type="ARBA" id="ARBA00022448"/>
    </source>
</evidence>
<dbReference type="RefSeq" id="WP_154458027.1">
    <property type="nucleotide sequence ID" value="NZ_VUMV01000004.1"/>
</dbReference>
<keyword evidence="4 8" id="KW-1003">Cell membrane</keyword>
<evidence type="ECO:0000256" key="1">
    <source>
        <dbReference type="ARBA" id="ARBA00004651"/>
    </source>
</evidence>
<dbReference type="AlphaFoldDB" id="A0A7X2P8E1"/>
<feature type="transmembrane region" description="Helical" evidence="9">
    <location>
        <begin position="129"/>
        <end position="154"/>
    </location>
</feature>
<dbReference type="InterPro" id="IPR025720">
    <property type="entry name" value="RibU"/>
</dbReference>
<dbReference type="Proteomes" id="UP000466864">
    <property type="component" value="Unassembled WGS sequence"/>
</dbReference>
<proteinExistence type="inferred from homology"/>
<evidence type="ECO:0000256" key="8">
    <source>
        <dbReference type="PIRNR" id="PIRNR037778"/>
    </source>
</evidence>
<dbReference type="EMBL" id="VUMV01000004">
    <property type="protein sequence ID" value="MST82125.1"/>
    <property type="molecule type" value="Genomic_DNA"/>
</dbReference>
<comment type="function">
    <text evidence="8">Probably a riboflavin-binding protein that interacts with the energy-coupling factor (ECF) ABC-transporter complex.</text>
</comment>
<comment type="caution">
    <text evidence="10">The sequence shown here is derived from an EMBL/GenBank/DDBJ whole genome shotgun (WGS) entry which is preliminary data.</text>
</comment>
<feature type="transmembrane region" description="Helical" evidence="9">
    <location>
        <begin position="63"/>
        <end position="81"/>
    </location>
</feature>
<evidence type="ECO:0000313" key="10">
    <source>
        <dbReference type="EMBL" id="MST82125.1"/>
    </source>
</evidence>
<dbReference type="PANTHER" id="PTHR38438:SF1">
    <property type="entry name" value="RIBOFLAVIN TRANSPORTER RIBU"/>
    <property type="match status" value="1"/>
</dbReference>
<evidence type="ECO:0000256" key="6">
    <source>
        <dbReference type="ARBA" id="ARBA00022989"/>
    </source>
</evidence>
<evidence type="ECO:0000256" key="7">
    <source>
        <dbReference type="ARBA" id="ARBA00023136"/>
    </source>
</evidence>
<dbReference type="Pfam" id="PF12822">
    <property type="entry name" value="ECF_trnsprt"/>
    <property type="match status" value="1"/>
</dbReference>
<keyword evidence="5 9" id="KW-0812">Transmembrane</keyword>